<protein>
    <submittedName>
        <fullName evidence="1">Uncharacterized protein</fullName>
    </submittedName>
</protein>
<name>A0ACB8T207_9AGAM</name>
<organism evidence="1 2">
    <name type="scientific">Artomyces pyxidatus</name>
    <dbReference type="NCBI Taxonomy" id="48021"/>
    <lineage>
        <taxon>Eukaryota</taxon>
        <taxon>Fungi</taxon>
        <taxon>Dikarya</taxon>
        <taxon>Basidiomycota</taxon>
        <taxon>Agaricomycotina</taxon>
        <taxon>Agaricomycetes</taxon>
        <taxon>Russulales</taxon>
        <taxon>Auriscalpiaceae</taxon>
        <taxon>Artomyces</taxon>
    </lineage>
</organism>
<comment type="caution">
    <text evidence="1">The sequence shown here is derived from an EMBL/GenBank/DDBJ whole genome shotgun (WGS) entry which is preliminary data.</text>
</comment>
<reference evidence="1" key="2">
    <citation type="journal article" date="2022" name="New Phytol.">
        <title>Evolutionary transition to the ectomycorrhizal habit in the genomes of a hyperdiverse lineage of mushroom-forming fungi.</title>
        <authorList>
            <person name="Looney B."/>
            <person name="Miyauchi S."/>
            <person name="Morin E."/>
            <person name="Drula E."/>
            <person name="Courty P.E."/>
            <person name="Kohler A."/>
            <person name="Kuo A."/>
            <person name="LaButti K."/>
            <person name="Pangilinan J."/>
            <person name="Lipzen A."/>
            <person name="Riley R."/>
            <person name="Andreopoulos W."/>
            <person name="He G."/>
            <person name="Johnson J."/>
            <person name="Nolan M."/>
            <person name="Tritt A."/>
            <person name="Barry K.W."/>
            <person name="Grigoriev I.V."/>
            <person name="Nagy L.G."/>
            <person name="Hibbett D."/>
            <person name="Henrissat B."/>
            <person name="Matheny P.B."/>
            <person name="Labbe J."/>
            <person name="Martin F.M."/>
        </authorList>
    </citation>
    <scope>NUCLEOTIDE SEQUENCE</scope>
    <source>
        <strain evidence="1">HHB10654</strain>
    </source>
</reference>
<evidence type="ECO:0000313" key="2">
    <source>
        <dbReference type="Proteomes" id="UP000814140"/>
    </source>
</evidence>
<keyword evidence="2" id="KW-1185">Reference proteome</keyword>
<reference evidence="1" key="1">
    <citation type="submission" date="2021-03" db="EMBL/GenBank/DDBJ databases">
        <authorList>
            <consortium name="DOE Joint Genome Institute"/>
            <person name="Ahrendt S."/>
            <person name="Looney B.P."/>
            <person name="Miyauchi S."/>
            <person name="Morin E."/>
            <person name="Drula E."/>
            <person name="Courty P.E."/>
            <person name="Chicoki N."/>
            <person name="Fauchery L."/>
            <person name="Kohler A."/>
            <person name="Kuo A."/>
            <person name="Labutti K."/>
            <person name="Pangilinan J."/>
            <person name="Lipzen A."/>
            <person name="Riley R."/>
            <person name="Andreopoulos W."/>
            <person name="He G."/>
            <person name="Johnson J."/>
            <person name="Barry K.W."/>
            <person name="Grigoriev I.V."/>
            <person name="Nagy L."/>
            <person name="Hibbett D."/>
            <person name="Henrissat B."/>
            <person name="Matheny P.B."/>
            <person name="Labbe J."/>
            <person name="Martin F."/>
        </authorList>
    </citation>
    <scope>NUCLEOTIDE SEQUENCE</scope>
    <source>
        <strain evidence="1">HHB10654</strain>
    </source>
</reference>
<sequence length="224" mass="24236">MDRTARDSDRLAASNSPTPHNNTHVPPAFEGTQHIPREHHQHPVIAGWQDPGAYVTQIPAPGPLYTPSPQYQHPASSHPASTPQSVPAQHFTLYPDIPLTHTSYHGIYSSPSTQPPSYPINVYSHPLSQTPYLAHQTVLLQPTPSQHHVHTPTVHGATITPHASATATPFLYPPGFGMGTPSNSTGSQQPPTPHYPQFRQFATMPLPGGYPMYPPHTPARPGGA</sequence>
<proteinExistence type="predicted"/>
<dbReference type="EMBL" id="MU277209">
    <property type="protein sequence ID" value="KAI0062061.1"/>
    <property type="molecule type" value="Genomic_DNA"/>
</dbReference>
<accession>A0ACB8T207</accession>
<gene>
    <name evidence="1" type="ORF">BV25DRAFT_1825924</name>
</gene>
<evidence type="ECO:0000313" key="1">
    <source>
        <dbReference type="EMBL" id="KAI0062061.1"/>
    </source>
</evidence>
<dbReference type="Proteomes" id="UP000814140">
    <property type="component" value="Unassembled WGS sequence"/>
</dbReference>